<dbReference type="PANTHER" id="PTHR43756:SF3">
    <property type="entry name" value="CHOLINE MONOOXYGENASE, CHLOROPLASTIC"/>
    <property type="match status" value="1"/>
</dbReference>
<dbReference type="Gene3D" id="3.90.380.10">
    <property type="entry name" value="Naphthalene 1,2-dioxygenase Alpha Subunit, Chain A, domain 1"/>
    <property type="match status" value="3"/>
</dbReference>
<organism evidence="8 9">
    <name type="scientific">Aspergillus puulaauensis</name>
    <dbReference type="NCBI Taxonomy" id="1220207"/>
    <lineage>
        <taxon>Eukaryota</taxon>
        <taxon>Fungi</taxon>
        <taxon>Dikarya</taxon>
        <taxon>Ascomycota</taxon>
        <taxon>Pezizomycotina</taxon>
        <taxon>Eurotiomycetes</taxon>
        <taxon>Eurotiomycetidae</taxon>
        <taxon>Eurotiales</taxon>
        <taxon>Aspergillaceae</taxon>
        <taxon>Aspergillus</taxon>
    </lineage>
</organism>
<dbReference type="Proteomes" id="UP000654913">
    <property type="component" value="Chromosome 2"/>
</dbReference>
<dbReference type="GO" id="GO:0005506">
    <property type="term" value="F:iron ion binding"/>
    <property type="evidence" value="ECO:0007669"/>
    <property type="project" value="InterPro"/>
</dbReference>
<dbReference type="GO" id="GO:0019285">
    <property type="term" value="P:glycine betaine biosynthetic process from choline"/>
    <property type="evidence" value="ECO:0007669"/>
    <property type="project" value="UniProtKB-UniPathway"/>
</dbReference>
<protein>
    <recommendedName>
        <fullName evidence="5">Choline monooxygenase, chloroplastic</fullName>
        <ecNumber evidence="4">1.14.15.7</ecNumber>
    </recommendedName>
</protein>
<comment type="pathway">
    <text evidence="2">Amine and polyamine biosynthesis; betaine biosynthesis via choline pathway; betaine aldehyde from choline (monooxygenase route): step 1/1.</text>
</comment>
<evidence type="ECO:0000259" key="7">
    <source>
        <dbReference type="Pfam" id="PF00848"/>
    </source>
</evidence>
<evidence type="ECO:0000256" key="5">
    <source>
        <dbReference type="ARBA" id="ARBA00014931"/>
    </source>
</evidence>
<evidence type="ECO:0000256" key="2">
    <source>
        <dbReference type="ARBA" id="ARBA00004866"/>
    </source>
</evidence>
<reference evidence="8" key="1">
    <citation type="submission" date="2021-01" db="EMBL/GenBank/DDBJ databases">
        <authorList>
            <consortium name="Aspergillus puulaauensis MK2 genome sequencing consortium"/>
            <person name="Kazuki M."/>
            <person name="Futagami T."/>
        </authorList>
    </citation>
    <scope>NUCLEOTIDE SEQUENCE</scope>
    <source>
        <strain evidence="8">MK2</strain>
    </source>
</reference>
<evidence type="ECO:0000256" key="1">
    <source>
        <dbReference type="ARBA" id="ARBA00002149"/>
    </source>
</evidence>
<dbReference type="UniPathway" id="UPA00529">
    <property type="reaction ID" value="UER00430"/>
</dbReference>
<gene>
    <name evidence="8" type="ORF">APUU_21947S</name>
</gene>
<evidence type="ECO:0000256" key="6">
    <source>
        <dbReference type="ARBA" id="ARBA00049097"/>
    </source>
</evidence>
<dbReference type="GO" id="GO:0019133">
    <property type="term" value="F:choline monooxygenase activity"/>
    <property type="evidence" value="ECO:0007669"/>
    <property type="project" value="UniProtKB-EC"/>
</dbReference>
<evidence type="ECO:0000313" key="8">
    <source>
        <dbReference type="EMBL" id="BCS21515.1"/>
    </source>
</evidence>
<name>A0A7R7XHH5_9EURO</name>
<dbReference type="AlphaFoldDB" id="A0A7R7XHH5"/>
<keyword evidence="9" id="KW-1185">Reference proteome</keyword>
<dbReference type="CDD" id="cd00680">
    <property type="entry name" value="RHO_alpha_C"/>
    <property type="match status" value="1"/>
</dbReference>
<dbReference type="EC" id="1.14.15.7" evidence="4"/>
<evidence type="ECO:0000256" key="3">
    <source>
        <dbReference type="ARBA" id="ARBA00010848"/>
    </source>
</evidence>
<dbReference type="Pfam" id="PF00848">
    <property type="entry name" value="Ring_hydroxyl_A"/>
    <property type="match status" value="2"/>
</dbReference>
<feature type="domain" description="Aromatic-ring-hydroxylating dioxygenase alpha subunit C-terminal" evidence="7">
    <location>
        <begin position="121"/>
        <end position="162"/>
    </location>
</feature>
<dbReference type="SUPFAM" id="SSF55961">
    <property type="entry name" value="Bet v1-like"/>
    <property type="match status" value="1"/>
</dbReference>
<dbReference type="InterPro" id="IPR001663">
    <property type="entry name" value="Rng_hydr_dOase-A"/>
</dbReference>
<feature type="domain" description="Aromatic-ring-hydroxylating dioxygenase alpha subunit C-terminal" evidence="7">
    <location>
        <begin position="187"/>
        <end position="289"/>
    </location>
</feature>
<comment type="function">
    <text evidence="1">Catalyzes the first step of the osmoprotectant glycine betaine synthesis.</text>
</comment>
<dbReference type="EMBL" id="AP024444">
    <property type="protein sequence ID" value="BCS21515.1"/>
    <property type="molecule type" value="Genomic_DNA"/>
</dbReference>
<dbReference type="SUPFAM" id="SSF50022">
    <property type="entry name" value="ISP domain"/>
    <property type="match status" value="1"/>
</dbReference>
<evidence type="ECO:0000313" key="9">
    <source>
        <dbReference type="Proteomes" id="UP000654913"/>
    </source>
</evidence>
<dbReference type="OrthoDB" id="426882at2759"/>
<dbReference type="GO" id="GO:0051537">
    <property type="term" value="F:2 iron, 2 sulfur cluster binding"/>
    <property type="evidence" value="ECO:0007669"/>
    <property type="project" value="InterPro"/>
</dbReference>
<dbReference type="InterPro" id="IPR015879">
    <property type="entry name" value="Ring_hydroxy_dOase_asu_C_dom"/>
</dbReference>
<dbReference type="GeneID" id="64971520"/>
<comment type="catalytic activity">
    <reaction evidence="6">
        <text>choline + 2 reduced [2Fe-2S]-[ferredoxin] + O2 + 2 H(+) = betaine aldehyde hydrate + 2 oxidized [2Fe-2S]-[ferredoxin] + H2O</text>
        <dbReference type="Rhea" id="RHEA:17769"/>
        <dbReference type="Rhea" id="RHEA-COMP:10000"/>
        <dbReference type="Rhea" id="RHEA-COMP:10001"/>
        <dbReference type="ChEBI" id="CHEBI:15354"/>
        <dbReference type="ChEBI" id="CHEBI:15377"/>
        <dbReference type="ChEBI" id="CHEBI:15378"/>
        <dbReference type="ChEBI" id="CHEBI:15379"/>
        <dbReference type="ChEBI" id="CHEBI:15870"/>
        <dbReference type="ChEBI" id="CHEBI:33737"/>
        <dbReference type="ChEBI" id="CHEBI:33738"/>
        <dbReference type="EC" id="1.14.15.7"/>
    </reaction>
</comment>
<dbReference type="RefSeq" id="XP_041553709.1">
    <property type="nucleotide sequence ID" value="XM_041700756.1"/>
</dbReference>
<accession>A0A7R7XHH5</accession>
<sequence length="307" mass="34684">MASCTSTLPASWYTSKAIYDLERRGIFMKSWILLGAVTRWPEAEQDYHGEMAQIEYIIRRSSPDWKTIKVFAKDGSEIRTHLTSNGLLFVTFSDDTISFDEFFPGLTDLISQVDFTELPIRRPLTYPVEYNWKTMIDGYQECLHCAYAHPEFSKRYAPQTYKVINHHNYSRHITTADGSGGGGDGVFVYLFPNSTLSVYGGGMTCWRACPSDEPTRAVMEFDYYHKAPLEDPEFEEFFRFTRYVALEDIGLCVGAQENLNAGIYTAGLLNPDKENGVAYYQSRVLAMCSGEFEKGSASLATMVTAAT</sequence>
<reference evidence="8" key="2">
    <citation type="submission" date="2021-02" db="EMBL/GenBank/DDBJ databases">
        <title>Aspergillus puulaauensis MK2 genome sequence.</title>
        <authorList>
            <person name="Futagami T."/>
            <person name="Mori K."/>
            <person name="Kadooka C."/>
            <person name="Tanaka T."/>
        </authorList>
    </citation>
    <scope>NUCLEOTIDE SEQUENCE</scope>
    <source>
        <strain evidence="8">MK2</strain>
    </source>
</reference>
<comment type="similarity">
    <text evidence="3">Belongs to the choline monooxygenase family.</text>
</comment>
<dbReference type="PANTHER" id="PTHR43756">
    <property type="entry name" value="CHOLINE MONOOXYGENASE, CHLOROPLASTIC"/>
    <property type="match status" value="1"/>
</dbReference>
<dbReference type="InterPro" id="IPR036922">
    <property type="entry name" value="Rieske_2Fe-2S_sf"/>
</dbReference>
<dbReference type="KEGG" id="apuu:APUU_21947S"/>
<evidence type="ECO:0000256" key="4">
    <source>
        <dbReference type="ARBA" id="ARBA00012763"/>
    </source>
</evidence>
<proteinExistence type="inferred from homology"/>